<sequence length="70" mass="8175">MVDDAINVEGKKRKIHVAFIHGKEQEIKVLPYFLMLLGKRKKRRTKSLKEVSCIEKEISVTSPYNFLNID</sequence>
<proteinExistence type="predicted"/>
<protein>
    <submittedName>
        <fullName evidence="1">CLUMA_CG005847, isoform A</fullName>
    </submittedName>
</protein>
<dbReference type="EMBL" id="CVRI01000024">
    <property type="protein sequence ID" value="CRK92205.1"/>
    <property type="molecule type" value="Genomic_DNA"/>
</dbReference>
<reference evidence="1 2" key="1">
    <citation type="submission" date="2015-04" db="EMBL/GenBank/DDBJ databases">
        <authorList>
            <person name="Syromyatnikov M.Y."/>
            <person name="Popov V.N."/>
        </authorList>
    </citation>
    <scope>NUCLEOTIDE SEQUENCE [LARGE SCALE GENOMIC DNA]</scope>
</reference>
<dbReference type="AlphaFoldDB" id="A0A1J1HW11"/>
<evidence type="ECO:0000313" key="2">
    <source>
        <dbReference type="Proteomes" id="UP000183832"/>
    </source>
</evidence>
<dbReference type="Proteomes" id="UP000183832">
    <property type="component" value="Unassembled WGS sequence"/>
</dbReference>
<name>A0A1J1HW11_9DIPT</name>
<gene>
    <name evidence="1" type="ORF">CLUMA_CG005847</name>
</gene>
<accession>A0A1J1HW11</accession>
<evidence type="ECO:0000313" key="1">
    <source>
        <dbReference type="EMBL" id="CRK92205.1"/>
    </source>
</evidence>
<organism evidence="1 2">
    <name type="scientific">Clunio marinus</name>
    <dbReference type="NCBI Taxonomy" id="568069"/>
    <lineage>
        <taxon>Eukaryota</taxon>
        <taxon>Metazoa</taxon>
        <taxon>Ecdysozoa</taxon>
        <taxon>Arthropoda</taxon>
        <taxon>Hexapoda</taxon>
        <taxon>Insecta</taxon>
        <taxon>Pterygota</taxon>
        <taxon>Neoptera</taxon>
        <taxon>Endopterygota</taxon>
        <taxon>Diptera</taxon>
        <taxon>Nematocera</taxon>
        <taxon>Chironomoidea</taxon>
        <taxon>Chironomidae</taxon>
        <taxon>Clunio</taxon>
    </lineage>
</organism>
<keyword evidence="2" id="KW-1185">Reference proteome</keyword>